<dbReference type="CDD" id="cd24032">
    <property type="entry name" value="ASKHA_NBD_TsaB"/>
    <property type="match status" value="1"/>
</dbReference>
<evidence type="ECO:0000313" key="3">
    <source>
        <dbReference type="Proteomes" id="UP000011174"/>
    </source>
</evidence>
<protein>
    <submittedName>
        <fullName evidence="2">Glycoprotease M22 family domain-containing protein</fullName>
    </submittedName>
</protein>
<evidence type="ECO:0000313" key="2">
    <source>
        <dbReference type="EMBL" id="AGC66843.1"/>
    </source>
</evidence>
<dbReference type="PATRIC" id="fig|1133592.3.peg.62"/>
<dbReference type="Gene3D" id="3.30.420.40">
    <property type="match status" value="2"/>
</dbReference>
<dbReference type="GO" id="GO:0008233">
    <property type="term" value="F:peptidase activity"/>
    <property type="evidence" value="ECO:0007669"/>
    <property type="project" value="UniProtKB-KW"/>
</dbReference>
<dbReference type="GO" id="GO:0006508">
    <property type="term" value="P:proteolysis"/>
    <property type="evidence" value="ECO:0007669"/>
    <property type="project" value="UniProtKB-KW"/>
</dbReference>
<dbReference type="PANTHER" id="PTHR11735:SF11">
    <property type="entry name" value="TRNA THREONYLCARBAMOYLADENOSINE BIOSYNTHESIS PROTEIN TSAB"/>
    <property type="match status" value="1"/>
</dbReference>
<accession>L7VMQ5</accession>
<dbReference type="KEGG" id="udi:ASNER_069"/>
<dbReference type="PANTHER" id="PTHR11735">
    <property type="entry name" value="TRNA N6-ADENOSINE THREONYLCARBAMOYLTRANSFERASE"/>
    <property type="match status" value="1"/>
</dbReference>
<gene>
    <name evidence="2" type="ORF">ASNER_069</name>
</gene>
<dbReference type="STRING" id="1133592.ASNER_069"/>
<dbReference type="Proteomes" id="UP000011174">
    <property type="component" value="Chromosome"/>
</dbReference>
<dbReference type="InterPro" id="IPR000905">
    <property type="entry name" value="Gcp-like_dom"/>
</dbReference>
<dbReference type="InterPro" id="IPR022496">
    <property type="entry name" value="T6A_TsaB"/>
</dbReference>
<keyword evidence="3" id="KW-1185">Reference proteome</keyword>
<keyword evidence="2" id="KW-0645">Protease</keyword>
<feature type="domain" description="Gcp-like" evidence="1">
    <location>
        <begin position="36"/>
        <end position="135"/>
    </location>
</feature>
<dbReference type="AlphaFoldDB" id="L7VMQ5"/>
<sequence length="213" mass="23963">MGIILNIETSTKNCSISLAKNGLPFLVVEENSEYYSHAEKIHCFISSAIEASLLKVSELNAISVSKGPGSYTGLKIGLAVAKGLCYSLNIPLLSIDTLSIMIEGIHIEKGLIIPMIDARFKEVYISIYNENKVRLTPIQAINIKNNSFQEYAKHKIYLLGNVAKKAKNIIKTQVDFYSEIYPSSQLMAFLSEKYYKNKIYENMETFEPLYTLN</sequence>
<name>L7VMQ5_9FLAO</name>
<dbReference type="EMBL" id="CP003263">
    <property type="protein sequence ID" value="AGC66843.1"/>
    <property type="molecule type" value="Genomic_DNA"/>
</dbReference>
<reference evidence="2 3" key="1">
    <citation type="journal article" date="2013" name="Environ. Microbiol.">
        <title>The nutrient supplying capabilities of Uzinura, an endosymbiont of armoured scale insects.</title>
        <authorList>
            <person name="Sabree Z.L."/>
            <person name="Huang C.Y."/>
            <person name="Okusu A."/>
            <person name="Moran N.A."/>
            <person name="Normark B.B."/>
        </authorList>
    </citation>
    <scope>NUCLEOTIDE SEQUENCE [LARGE SCALE GENOMIC DNA]</scope>
    <source>
        <strain evidence="2 3">ASNER</strain>
    </source>
</reference>
<dbReference type="Pfam" id="PF00814">
    <property type="entry name" value="TsaD"/>
    <property type="match status" value="1"/>
</dbReference>
<dbReference type="OrthoDB" id="9784166at2"/>
<organism evidence="2 3">
    <name type="scientific">Candidatus Uzinura diaspidicola str. ASNER</name>
    <dbReference type="NCBI Taxonomy" id="1133592"/>
    <lineage>
        <taxon>Bacteria</taxon>
        <taxon>Pseudomonadati</taxon>
        <taxon>Bacteroidota</taxon>
        <taxon>Flavobacteriia</taxon>
        <taxon>Flavobacteriales</taxon>
        <taxon>Candidatus Uzinura</taxon>
    </lineage>
</organism>
<dbReference type="GO" id="GO:0002949">
    <property type="term" value="P:tRNA threonylcarbamoyladenosine modification"/>
    <property type="evidence" value="ECO:0007669"/>
    <property type="project" value="InterPro"/>
</dbReference>
<dbReference type="NCBIfam" id="TIGR03725">
    <property type="entry name" value="T6A_YeaZ"/>
    <property type="match status" value="1"/>
</dbReference>
<dbReference type="GO" id="GO:0005829">
    <property type="term" value="C:cytosol"/>
    <property type="evidence" value="ECO:0007669"/>
    <property type="project" value="TreeGrafter"/>
</dbReference>
<dbReference type="InterPro" id="IPR043129">
    <property type="entry name" value="ATPase_NBD"/>
</dbReference>
<proteinExistence type="predicted"/>
<dbReference type="SUPFAM" id="SSF53067">
    <property type="entry name" value="Actin-like ATPase domain"/>
    <property type="match status" value="2"/>
</dbReference>
<evidence type="ECO:0000259" key="1">
    <source>
        <dbReference type="Pfam" id="PF00814"/>
    </source>
</evidence>
<keyword evidence="2" id="KW-0378">Hydrolase</keyword>
<dbReference type="HOGENOM" id="CLU_064886_1_0_10"/>